<reference evidence="1" key="2">
    <citation type="submission" date="2023-01" db="EMBL/GenBank/DDBJ databases">
        <authorList>
            <person name="Sun Q."/>
            <person name="Evtushenko L."/>
        </authorList>
    </citation>
    <scope>NUCLEOTIDE SEQUENCE</scope>
    <source>
        <strain evidence="1">VKM Ac-1069</strain>
    </source>
</reference>
<protein>
    <submittedName>
        <fullName evidence="1">Uncharacterized protein</fullName>
    </submittedName>
</protein>
<dbReference type="EMBL" id="BSFQ01000022">
    <property type="protein sequence ID" value="GLL13478.1"/>
    <property type="molecule type" value="Genomic_DNA"/>
</dbReference>
<name>A0A9W6L582_9PSEU</name>
<sequence length="83" mass="9523">MHERDVWQQLSADRDLINRAARQLRHDTVMDQYAGRTNPDPAFGLASVLDEIALRLGDLDVRIRAKAVEVCRDLVELRRPADQ</sequence>
<comment type="caution">
    <text evidence="1">The sequence shown here is derived from an EMBL/GenBank/DDBJ whole genome shotgun (WGS) entry which is preliminary data.</text>
</comment>
<dbReference type="Proteomes" id="UP001143463">
    <property type="component" value="Unassembled WGS sequence"/>
</dbReference>
<keyword evidence="2" id="KW-1185">Reference proteome</keyword>
<accession>A0A9W6L582</accession>
<reference evidence="1" key="1">
    <citation type="journal article" date="2014" name="Int. J. Syst. Evol. Microbiol.">
        <title>Complete genome sequence of Corynebacterium casei LMG S-19264T (=DSM 44701T), isolated from a smear-ripened cheese.</title>
        <authorList>
            <consortium name="US DOE Joint Genome Institute (JGI-PGF)"/>
            <person name="Walter F."/>
            <person name="Albersmeier A."/>
            <person name="Kalinowski J."/>
            <person name="Ruckert C."/>
        </authorList>
    </citation>
    <scope>NUCLEOTIDE SEQUENCE</scope>
    <source>
        <strain evidence="1">VKM Ac-1069</strain>
    </source>
</reference>
<evidence type="ECO:0000313" key="2">
    <source>
        <dbReference type="Proteomes" id="UP001143463"/>
    </source>
</evidence>
<gene>
    <name evidence="1" type="ORF">GCM10017577_46220</name>
</gene>
<dbReference type="AlphaFoldDB" id="A0A9W6L582"/>
<dbReference type="RefSeq" id="WP_037046970.1">
    <property type="nucleotide sequence ID" value="NZ_BAAAUZ010000007.1"/>
</dbReference>
<evidence type="ECO:0000313" key="1">
    <source>
        <dbReference type="EMBL" id="GLL13478.1"/>
    </source>
</evidence>
<organism evidence="1 2">
    <name type="scientific">Pseudonocardia halophobica</name>
    <dbReference type="NCBI Taxonomy" id="29401"/>
    <lineage>
        <taxon>Bacteria</taxon>
        <taxon>Bacillati</taxon>
        <taxon>Actinomycetota</taxon>
        <taxon>Actinomycetes</taxon>
        <taxon>Pseudonocardiales</taxon>
        <taxon>Pseudonocardiaceae</taxon>
        <taxon>Pseudonocardia</taxon>
    </lineage>
</organism>
<proteinExistence type="predicted"/>